<feature type="transmembrane region" description="Helical" evidence="1">
    <location>
        <begin position="36"/>
        <end position="59"/>
    </location>
</feature>
<feature type="transmembrane region" description="Helical" evidence="1">
    <location>
        <begin position="499"/>
        <end position="519"/>
    </location>
</feature>
<evidence type="ECO:0000256" key="2">
    <source>
        <dbReference type="SAM" id="SignalP"/>
    </source>
</evidence>
<keyword evidence="1" id="KW-0812">Transmembrane</keyword>
<keyword evidence="2" id="KW-0732">Signal</keyword>
<proteinExistence type="predicted"/>
<dbReference type="STRING" id="685588.A0A067SEI3"/>
<protein>
    <submittedName>
        <fullName evidence="3">Uncharacterized protein</fullName>
    </submittedName>
</protein>
<keyword evidence="1" id="KW-1133">Transmembrane helix</keyword>
<feature type="chain" id="PRO_5001645689" evidence="2">
    <location>
        <begin position="18"/>
        <end position="572"/>
    </location>
</feature>
<accession>A0A067SEI3</accession>
<evidence type="ECO:0000313" key="4">
    <source>
        <dbReference type="Proteomes" id="UP000027222"/>
    </source>
</evidence>
<feature type="transmembrane region" description="Helical" evidence="1">
    <location>
        <begin position="104"/>
        <end position="128"/>
    </location>
</feature>
<organism evidence="3 4">
    <name type="scientific">Galerina marginata (strain CBS 339.88)</name>
    <dbReference type="NCBI Taxonomy" id="685588"/>
    <lineage>
        <taxon>Eukaryota</taxon>
        <taxon>Fungi</taxon>
        <taxon>Dikarya</taxon>
        <taxon>Basidiomycota</taxon>
        <taxon>Agaricomycotina</taxon>
        <taxon>Agaricomycetes</taxon>
        <taxon>Agaricomycetidae</taxon>
        <taxon>Agaricales</taxon>
        <taxon>Agaricineae</taxon>
        <taxon>Strophariaceae</taxon>
        <taxon>Galerina</taxon>
    </lineage>
</organism>
<keyword evidence="4" id="KW-1185">Reference proteome</keyword>
<dbReference type="Proteomes" id="UP000027222">
    <property type="component" value="Unassembled WGS sequence"/>
</dbReference>
<dbReference type="HOGENOM" id="CLU_016816_0_0_1"/>
<gene>
    <name evidence="3" type="ORF">GALMADRAFT_215833</name>
</gene>
<evidence type="ECO:0000313" key="3">
    <source>
        <dbReference type="EMBL" id="KDR68392.1"/>
    </source>
</evidence>
<reference evidence="4" key="1">
    <citation type="journal article" date="2014" name="Proc. Natl. Acad. Sci. U.S.A.">
        <title>Extensive sampling of basidiomycete genomes demonstrates inadequacy of the white-rot/brown-rot paradigm for wood decay fungi.</title>
        <authorList>
            <person name="Riley R."/>
            <person name="Salamov A.A."/>
            <person name="Brown D.W."/>
            <person name="Nagy L.G."/>
            <person name="Floudas D."/>
            <person name="Held B.W."/>
            <person name="Levasseur A."/>
            <person name="Lombard V."/>
            <person name="Morin E."/>
            <person name="Otillar R."/>
            <person name="Lindquist E.A."/>
            <person name="Sun H."/>
            <person name="LaButti K.M."/>
            <person name="Schmutz J."/>
            <person name="Jabbour D."/>
            <person name="Luo H."/>
            <person name="Baker S.E."/>
            <person name="Pisabarro A.G."/>
            <person name="Walton J.D."/>
            <person name="Blanchette R.A."/>
            <person name="Henrissat B."/>
            <person name="Martin F."/>
            <person name="Cullen D."/>
            <person name="Hibbett D.S."/>
            <person name="Grigoriev I.V."/>
        </authorList>
    </citation>
    <scope>NUCLEOTIDE SEQUENCE [LARGE SCALE GENOMIC DNA]</scope>
    <source>
        <strain evidence="4">CBS 339.88</strain>
    </source>
</reference>
<keyword evidence="1" id="KW-0472">Membrane</keyword>
<feature type="signal peptide" evidence="2">
    <location>
        <begin position="1"/>
        <end position="17"/>
    </location>
</feature>
<evidence type="ECO:0000256" key="1">
    <source>
        <dbReference type="SAM" id="Phobius"/>
    </source>
</evidence>
<name>A0A067SEI3_GALM3</name>
<dbReference type="EMBL" id="KL142408">
    <property type="protein sequence ID" value="KDR68392.1"/>
    <property type="molecule type" value="Genomic_DNA"/>
</dbReference>
<dbReference type="OrthoDB" id="2991366at2759"/>
<sequence length="572" mass="62441">MLCWPWIFFGVLWGLHGIELTSHFAQVVTDNPSTTTFFITQIGSIANNIIVLLFSMAILRFAQGWMAAKDSVTVFHLSLISAFRNQKFPWGVEDREYLLARKRWLRVALVGLCIYTFTNVTSGVTSLITPVPFDQTVLLRGNEIDFGSTAPDCLAWLNANPIPNVCDWKMFNGANYTTCLGENQMVDVLESGRGNILSLLSNNSESLSFTQLGAKDGLQFLGPIRGVLPIGPNGVPAFDTLETSPFSDPEELARMISYNYTVANQGVTSNVSCKYDPQTPVKVYPVIGDSTGTALQFNGTCDGAADVLTNVISYTTMNSNNSLVFWACKSLPDAGPEPSYFIYLRGRGNYATSIGNITCTVSPIQPAIFPVLYQSSPGIFGLTEPTETSANTFTGFIEQAVVALGGLVAQAQNQQANLVAESVITFGVKSFKLPPYDQDPIYLQLYEAMIQGILEYEATYTRLLYSTFDGRPSSCTREVNGSVTYTVLGWTAGPEHIGFLMPMTVINLATFIIFVIAMAKRKKGRYVYDPVDPKVLALAERTGGDEAPVEAEVGKPTAKLGDRVAFPTKEGH</sequence>
<dbReference type="AlphaFoldDB" id="A0A067SEI3"/>